<dbReference type="GO" id="GO:0003743">
    <property type="term" value="F:translation initiation factor activity"/>
    <property type="evidence" value="ECO:0007669"/>
    <property type="project" value="UniProtKB-KW"/>
</dbReference>
<organism evidence="1 2">
    <name type="scientific">Mycobacterium kansasii</name>
    <dbReference type="NCBI Taxonomy" id="1768"/>
    <lineage>
        <taxon>Bacteria</taxon>
        <taxon>Bacillati</taxon>
        <taxon>Actinomycetota</taxon>
        <taxon>Actinomycetes</taxon>
        <taxon>Mycobacteriales</taxon>
        <taxon>Mycobacteriaceae</taxon>
        <taxon>Mycobacterium</taxon>
    </lineage>
</organism>
<reference evidence="1 2" key="1">
    <citation type="submission" date="2017-02" db="EMBL/GenBank/DDBJ databases">
        <title>Complete genome sequences of Mycobacterium kansasii strains isolated from rhesus macaques.</title>
        <authorList>
            <person name="Panda A."/>
            <person name="Nagaraj S."/>
            <person name="Zhao X."/>
            <person name="Tettelin H."/>
            <person name="Detolla L.J."/>
        </authorList>
    </citation>
    <scope>NUCLEOTIDE SEQUENCE [LARGE SCALE GENOMIC DNA]</scope>
    <source>
        <strain evidence="1 2">11-3813</strain>
    </source>
</reference>
<sequence>MAHRPHRRDVAACCRAMHPDAAPRDAALRARSRRTRNGPFGRLRRGERVVADARGPDAGLGRRSGTRAGSHAGVGCRGLGGWPGSDVVGCPGCGAFGGAGVAVAADGRGVARVGEVAVLPESAALSGATAVGAPLPAALAIALSRAWSRDWSAALPPSVPGAAAVALAAARSGPFSGPLAGPVRGRFGATERFTQPAGDGRLYCRRCGFDEFALFTQSGEHFLAGNTEFLGQLVYAGLTCHYISCL</sequence>
<protein>
    <submittedName>
        <fullName evidence="1">Putative translation initiation factor IF-2</fullName>
    </submittedName>
</protein>
<accession>A0A1V3XTR2</accession>
<keyword evidence="1" id="KW-0648">Protein biosynthesis</keyword>
<name>A0A1V3XTR2_MYCKA</name>
<dbReference type="Proteomes" id="UP000189229">
    <property type="component" value="Unassembled WGS sequence"/>
</dbReference>
<gene>
    <name evidence="1" type="ORF">BZL30_0427</name>
</gene>
<comment type="caution">
    <text evidence="1">The sequence shown here is derived from an EMBL/GenBank/DDBJ whole genome shotgun (WGS) entry which is preliminary data.</text>
</comment>
<evidence type="ECO:0000313" key="2">
    <source>
        <dbReference type="Proteomes" id="UP000189229"/>
    </source>
</evidence>
<keyword evidence="1" id="KW-0396">Initiation factor</keyword>
<proteinExistence type="predicted"/>
<dbReference type="EMBL" id="MVBM01000001">
    <property type="protein sequence ID" value="OOK82440.1"/>
    <property type="molecule type" value="Genomic_DNA"/>
</dbReference>
<dbReference type="AlphaFoldDB" id="A0A1V3XTR2"/>
<evidence type="ECO:0000313" key="1">
    <source>
        <dbReference type="EMBL" id="OOK82440.1"/>
    </source>
</evidence>